<dbReference type="EMBL" id="AQRA01000010">
    <property type="protein sequence ID" value="EZH71942.1"/>
    <property type="molecule type" value="Genomic_DNA"/>
</dbReference>
<dbReference type="AlphaFoldDB" id="A0A023BPF6"/>
<proteinExistence type="predicted"/>
<protein>
    <submittedName>
        <fullName evidence="1">Uncharacterized protein</fullName>
    </submittedName>
</protein>
<organism evidence="1 2">
    <name type="scientific">Aquimarina atlantica</name>
    <dbReference type="NCBI Taxonomy" id="1317122"/>
    <lineage>
        <taxon>Bacteria</taxon>
        <taxon>Pseudomonadati</taxon>
        <taxon>Bacteroidota</taxon>
        <taxon>Flavobacteriia</taxon>
        <taxon>Flavobacteriales</taxon>
        <taxon>Flavobacteriaceae</taxon>
        <taxon>Aquimarina</taxon>
    </lineage>
</organism>
<comment type="caution">
    <text evidence="1">The sequence shown here is derived from an EMBL/GenBank/DDBJ whole genome shotgun (WGS) entry which is preliminary data.</text>
</comment>
<dbReference type="Proteomes" id="UP000023541">
    <property type="component" value="Unassembled WGS sequence"/>
</dbReference>
<dbReference type="RefSeq" id="WP_034246154.1">
    <property type="nucleotide sequence ID" value="NZ_AQRA01000010.1"/>
</dbReference>
<accession>A0A023BPF6</accession>
<keyword evidence="2" id="KW-1185">Reference proteome</keyword>
<dbReference type="OrthoDB" id="1161832at2"/>
<name>A0A023BPF6_9FLAO</name>
<dbReference type="eggNOG" id="ENOG50300BW">
    <property type="taxonomic scope" value="Bacteria"/>
</dbReference>
<evidence type="ECO:0000313" key="1">
    <source>
        <dbReference type="EMBL" id="EZH71942.1"/>
    </source>
</evidence>
<gene>
    <name evidence="1" type="ORF">ATO12_04805</name>
</gene>
<sequence>MKLKVFFVLCSFLILFHNCKNEKNASANSNSKDISELTYIEIYHLLYDNNNGGFDAHGDLYGQEAISFLKFEKEVNKCGDVIYLLNTTDQTIDLAVKATFNFPGNPTNEMVRAYTIKPADKISIGYSKLCYANKEYDIKKDIISAGYSR</sequence>
<dbReference type="STRING" id="1317122.ATO12_04805"/>
<reference evidence="1 2" key="1">
    <citation type="submission" date="2014-04" db="EMBL/GenBank/DDBJ databases">
        <title>Aquimarina sp. 22II-S11-z7 Genome Sequencing.</title>
        <authorList>
            <person name="Lai Q."/>
        </authorList>
    </citation>
    <scope>NUCLEOTIDE SEQUENCE [LARGE SCALE GENOMIC DNA]</scope>
    <source>
        <strain evidence="1 2">22II-S11-z7</strain>
    </source>
</reference>
<evidence type="ECO:0000313" key="2">
    <source>
        <dbReference type="Proteomes" id="UP000023541"/>
    </source>
</evidence>